<name>A0ABP9HCH0_9ACTN</name>
<dbReference type="EMBL" id="BAABIL010000091">
    <property type="protein sequence ID" value="GAA4967456.1"/>
    <property type="molecule type" value="Genomic_DNA"/>
</dbReference>
<proteinExistence type="predicted"/>
<evidence type="ECO:0008006" key="3">
    <source>
        <dbReference type="Google" id="ProtNLM"/>
    </source>
</evidence>
<comment type="caution">
    <text evidence="1">The sequence shown here is derived from an EMBL/GenBank/DDBJ whole genome shotgun (WGS) entry which is preliminary data.</text>
</comment>
<organism evidence="1 2">
    <name type="scientific">Kineococcus glutinatus</name>
    <dbReference type="NCBI Taxonomy" id="1070872"/>
    <lineage>
        <taxon>Bacteria</taxon>
        <taxon>Bacillati</taxon>
        <taxon>Actinomycetota</taxon>
        <taxon>Actinomycetes</taxon>
        <taxon>Kineosporiales</taxon>
        <taxon>Kineosporiaceae</taxon>
        <taxon>Kineococcus</taxon>
    </lineage>
</organism>
<dbReference type="Proteomes" id="UP001501195">
    <property type="component" value="Unassembled WGS sequence"/>
</dbReference>
<protein>
    <recommendedName>
        <fullName evidence="3">Tfp pilus assembly protein PilN</fullName>
    </recommendedName>
</protein>
<evidence type="ECO:0000313" key="2">
    <source>
        <dbReference type="Proteomes" id="UP001501195"/>
    </source>
</evidence>
<reference evidence="2" key="1">
    <citation type="journal article" date="2019" name="Int. J. Syst. Evol. Microbiol.">
        <title>The Global Catalogue of Microorganisms (GCM) 10K type strain sequencing project: providing services to taxonomists for standard genome sequencing and annotation.</title>
        <authorList>
            <consortium name="The Broad Institute Genomics Platform"/>
            <consortium name="The Broad Institute Genome Sequencing Center for Infectious Disease"/>
            <person name="Wu L."/>
            <person name="Ma J."/>
        </authorList>
    </citation>
    <scope>NUCLEOTIDE SEQUENCE [LARGE SCALE GENOMIC DNA]</scope>
    <source>
        <strain evidence="2">JCM 18126</strain>
    </source>
</reference>
<keyword evidence="2" id="KW-1185">Reference proteome</keyword>
<gene>
    <name evidence="1" type="ORF">GCM10023225_07550</name>
</gene>
<accession>A0ABP9HCH0</accession>
<sequence length="226" mass="23303">MSFQTLDALVTRTGTARVDLLPPEIGQARRFRRLQAGLAASMVGVLGLAGGAYALSVGHVSDAQEALDAEQSRTLVLKREQQPYADVPTVLAQIDAAQAMQEAATAYDVAWYGYLDTLATKAPEELTLKSVAFAVTPPTVDATAAEATTTTTTATSGPLAVSGIGTLNVDGTTTSQDTLATWLEALAEIEGITAPTLATSTLDESAGTIAFSVAATVTDDALLAQQ</sequence>
<evidence type="ECO:0000313" key="1">
    <source>
        <dbReference type="EMBL" id="GAA4967456.1"/>
    </source>
</evidence>
<dbReference type="RefSeq" id="WP_345711016.1">
    <property type="nucleotide sequence ID" value="NZ_BAABIL010000091.1"/>
</dbReference>